<feature type="transmembrane region" description="Helical" evidence="1">
    <location>
        <begin position="90"/>
        <end position="111"/>
    </location>
</feature>
<keyword evidence="1" id="KW-1133">Transmembrane helix</keyword>
<sequence length="126" mass="12855">MLLAALSTAMIPNPAFGRAVPTTVWAWPVLIVTAVLGGLVGATYVRAPGDPAPVTKVGVVGGLLSYFAVGCPVCNKLVLLALGYSGALQWFAPAQPFLAAAGLALLAYALVRRLRAAQACPIPGRS</sequence>
<dbReference type="Proteomes" id="UP000291933">
    <property type="component" value="Unassembled WGS sequence"/>
</dbReference>
<gene>
    <name evidence="2" type="ORF">ET996_01845</name>
</gene>
<protein>
    <submittedName>
        <fullName evidence="2">Uncharacterized protein</fullName>
    </submittedName>
</protein>
<dbReference type="AlphaFoldDB" id="A0A4Q9KR96"/>
<feature type="transmembrane region" description="Helical" evidence="1">
    <location>
        <begin position="57"/>
        <end position="84"/>
    </location>
</feature>
<evidence type="ECO:0000256" key="1">
    <source>
        <dbReference type="SAM" id="Phobius"/>
    </source>
</evidence>
<proteinExistence type="predicted"/>
<keyword evidence="1" id="KW-0812">Transmembrane</keyword>
<feature type="transmembrane region" description="Helical" evidence="1">
    <location>
        <begin position="27"/>
        <end position="45"/>
    </location>
</feature>
<reference evidence="2 3" key="1">
    <citation type="submission" date="2019-01" db="EMBL/GenBank/DDBJ databases">
        <title>Lactibacter flavus gen. nov., sp. nov., a novel bacterium of the family Propionibacteriaceae isolated from raw milk and dairy products.</title>
        <authorList>
            <person name="Huptas C."/>
            <person name="Wenning M."/>
            <person name="Breitenwieser F."/>
            <person name="Doll E."/>
            <person name="Von Neubeck M."/>
            <person name="Busse H.-J."/>
            <person name="Scherer S."/>
        </authorList>
    </citation>
    <scope>NUCLEOTIDE SEQUENCE [LARGE SCALE GENOMIC DNA]</scope>
    <source>
        <strain evidence="2 3">DSM 22130</strain>
    </source>
</reference>
<name>A0A4Q9KR96_PROTD</name>
<keyword evidence="1" id="KW-0472">Membrane</keyword>
<comment type="caution">
    <text evidence="2">The sequence shown here is derived from an EMBL/GenBank/DDBJ whole genome shotgun (WGS) entry which is preliminary data.</text>
</comment>
<organism evidence="2 3">
    <name type="scientific">Propioniciclava tarda</name>
    <dbReference type="NCBI Taxonomy" id="433330"/>
    <lineage>
        <taxon>Bacteria</taxon>
        <taxon>Bacillati</taxon>
        <taxon>Actinomycetota</taxon>
        <taxon>Actinomycetes</taxon>
        <taxon>Propionibacteriales</taxon>
        <taxon>Propionibacteriaceae</taxon>
        <taxon>Propioniciclava</taxon>
    </lineage>
</organism>
<dbReference type="EMBL" id="SDMR01000001">
    <property type="protein sequence ID" value="TBT96469.1"/>
    <property type="molecule type" value="Genomic_DNA"/>
</dbReference>
<accession>A0A4Q9KR96</accession>
<evidence type="ECO:0000313" key="3">
    <source>
        <dbReference type="Proteomes" id="UP000291933"/>
    </source>
</evidence>
<evidence type="ECO:0000313" key="2">
    <source>
        <dbReference type="EMBL" id="TBT96469.1"/>
    </source>
</evidence>
<keyword evidence="3" id="KW-1185">Reference proteome</keyword>
<dbReference type="OrthoDB" id="166777at2"/>